<protein>
    <recommendedName>
        <fullName evidence="3">Tetratricopeptide repeat protein</fullName>
    </recommendedName>
</protein>
<sequence length="174" mass="20489">MNIPFEMGYTFDENLREKPISLAEMKQGIAFLKEHLHEDSSYGKNCGLIGVYERIAGNLSKSKYYLQEAIQYYTQIENIKGIFINKLRLAHTYHWERKFPAANALFTELLQTLPDLPIYEDFFYQHYGKSKLDEGYFHTALSYFQKALQIRLQKGNEELIHSTKLCITYCISHR</sequence>
<accession>A0A2A7D5I5</accession>
<evidence type="ECO:0000313" key="1">
    <source>
        <dbReference type="EMBL" id="PDZ15168.1"/>
    </source>
</evidence>
<dbReference type="InterPro" id="IPR011990">
    <property type="entry name" value="TPR-like_helical_dom_sf"/>
</dbReference>
<gene>
    <name evidence="1" type="ORF">CON16_21145</name>
</gene>
<reference evidence="1 2" key="1">
    <citation type="submission" date="2017-09" db="EMBL/GenBank/DDBJ databases">
        <title>Large-scale bioinformatics analysis of Bacillus genomes uncovers conserved roles of natural products in bacterial physiology.</title>
        <authorList>
            <consortium name="Agbiome Team Llc"/>
            <person name="Bleich R.M."/>
            <person name="Grubbs K.J."/>
            <person name="Santa Maria K.C."/>
            <person name="Allen S.E."/>
            <person name="Farag S."/>
            <person name="Shank E.A."/>
            <person name="Bowers A."/>
        </authorList>
    </citation>
    <scope>NUCLEOTIDE SEQUENCE [LARGE SCALE GENOMIC DNA]</scope>
    <source>
        <strain evidence="1 2">AFS095574</strain>
    </source>
</reference>
<evidence type="ECO:0008006" key="3">
    <source>
        <dbReference type="Google" id="ProtNLM"/>
    </source>
</evidence>
<dbReference type="Gene3D" id="1.25.40.10">
    <property type="entry name" value="Tetratricopeptide repeat domain"/>
    <property type="match status" value="1"/>
</dbReference>
<dbReference type="Proteomes" id="UP000220192">
    <property type="component" value="Unassembled WGS sequence"/>
</dbReference>
<name>A0A2A7D5I5_BACAN</name>
<evidence type="ECO:0000313" key="2">
    <source>
        <dbReference type="Proteomes" id="UP000220192"/>
    </source>
</evidence>
<dbReference type="RefSeq" id="WP_097841569.1">
    <property type="nucleotide sequence ID" value="NZ_NVLX01000022.1"/>
</dbReference>
<comment type="caution">
    <text evidence="1">The sequence shown here is derived from an EMBL/GenBank/DDBJ whole genome shotgun (WGS) entry which is preliminary data.</text>
</comment>
<dbReference type="AlphaFoldDB" id="A0A2A7D5I5"/>
<dbReference type="SUPFAM" id="SSF48452">
    <property type="entry name" value="TPR-like"/>
    <property type="match status" value="1"/>
</dbReference>
<proteinExistence type="predicted"/>
<dbReference type="EMBL" id="NVLX01000022">
    <property type="protein sequence ID" value="PDZ15168.1"/>
    <property type="molecule type" value="Genomic_DNA"/>
</dbReference>
<organism evidence="1 2">
    <name type="scientific">Bacillus anthracis</name>
    <name type="common">anthrax bacterium</name>
    <dbReference type="NCBI Taxonomy" id="1392"/>
    <lineage>
        <taxon>Bacteria</taxon>
        <taxon>Bacillati</taxon>
        <taxon>Bacillota</taxon>
        <taxon>Bacilli</taxon>
        <taxon>Bacillales</taxon>
        <taxon>Bacillaceae</taxon>
        <taxon>Bacillus</taxon>
        <taxon>Bacillus cereus group</taxon>
    </lineage>
</organism>